<comment type="similarity">
    <text evidence="2">Belongs to the asparagine synthetase family.</text>
</comment>
<comment type="caution">
    <text evidence="10">The sequence shown here is derived from an EMBL/GenBank/DDBJ whole genome shotgun (WGS) entry which is preliminary data.</text>
</comment>
<name>A0ABW4KLB5_9BACI</name>
<evidence type="ECO:0000256" key="1">
    <source>
        <dbReference type="ARBA" id="ARBA00005187"/>
    </source>
</evidence>
<evidence type="ECO:0000313" key="11">
    <source>
        <dbReference type="Proteomes" id="UP001597301"/>
    </source>
</evidence>
<comment type="pathway">
    <text evidence="1">Amino-acid biosynthesis; L-asparagine biosynthesis; L-asparagine from L-aspartate (L-Gln route): step 1/1.</text>
</comment>
<dbReference type="EC" id="6.3.5.4" evidence="3"/>
<dbReference type="Pfam" id="PF13537">
    <property type="entry name" value="GATase_7"/>
    <property type="match status" value="1"/>
</dbReference>
<dbReference type="Gene3D" id="3.40.50.620">
    <property type="entry name" value="HUPs"/>
    <property type="match status" value="1"/>
</dbReference>
<dbReference type="EMBL" id="JBHUEO010000053">
    <property type="protein sequence ID" value="MFD1707978.1"/>
    <property type="molecule type" value="Genomic_DNA"/>
</dbReference>
<dbReference type="InterPro" id="IPR029055">
    <property type="entry name" value="Ntn_hydrolases_N"/>
</dbReference>
<reference evidence="11" key="1">
    <citation type="journal article" date="2019" name="Int. J. Syst. Evol. Microbiol.">
        <title>The Global Catalogue of Microorganisms (GCM) 10K type strain sequencing project: providing services to taxonomists for standard genome sequencing and annotation.</title>
        <authorList>
            <consortium name="The Broad Institute Genomics Platform"/>
            <consortium name="The Broad Institute Genome Sequencing Center for Infectious Disease"/>
            <person name="Wu L."/>
            <person name="Ma J."/>
        </authorList>
    </citation>
    <scope>NUCLEOTIDE SEQUENCE [LARGE SCALE GENOMIC DNA]</scope>
    <source>
        <strain evidence="11">CGMCC 1.12295</strain>
    </source>
</reference>
<sequence>MSAIAGIFQLNDEPILRKDRVGMMANLSMFPADDIQIWQSTNIFLGCHVQWITPESIGEQLPFYDYERRIAITADAIIDNRQELFEKLNVDRSDQQTIPDSQLILLAYEKWGIDCPKFLIGDFAFMIWDDKQQQLFGARDMSGYRTLYFHRDSFRFAFCSTIKPLLGLSGVEMKLNEEWLAEHLFISGTIDTVGAYMTPYKNVYQIPPANSILINKNHIRISRYASFYPDKKLKLSSKEEYIKAFQNVFQKAVHSRLRTFRKVGAQLSGGLDSGSVVGFSAKVLREKKQQLHTFSYVPPDDFEDFTPRQLFADETPYIKSTVQYVGGITDHYLDFKGKNSYTEIDEMLDIMEMPYKFFENSFWLKGIFEYAGDQHVGILLNGDRGNYSVSWGYAMGYYSILFKRLKWLKLLTELNHYCYKVGGPRLGRLPVVVRDSFPFIQKLYPKDNDLHFSNMINPEFAKRTHVYEKLKRYGIGKHGWVNAATVYDERQLLLRYLHPWNTGNTLISKLSFRHSLWKRDPTNDIRVVKFCLSIPESQYVEKGLDRVLIRKATKNILPDNVRLNQKTRGVQGVDWVHRMTPYWKEFINELENLRSNEIFREYFNVQNLSDTLKKVPHVKPELSVDPNLKKLMRSLITMRFLQKFV</sequence>
<keyword evidence="6" id="KW-0061">Asparagine biosynthesis</keyword>
<proteinExistence type="inferred from homology"/>
<keyword evidence="5" id="KW-0067">ATP-binding</keyword>
<dbReference type="InterPro" id="IPR006426">
    <property type="entry name" value="Asn_synth_AEB"/>
</dbReference>
<dbReference type="SUPFAM" id="SSF52402">
    <property type="entry name" value="Adenine nucleotide alpha hydrolases-like"/>
    <property type="match status" value="1"/>
</dbReference>
<keyword evidence="11" id="KW-1185">Reference proteome</keyword>
<dbReference type="InterPro" id="IPR014729">
    <property type="entry name" value="Rossmann-like_a/b/a_fold"/>
</dbReference>
<organism evidence="10 11">
    <name type="scientific">Siminovitchia sediminis</name>
    <dbReference type="NCBI Taxonomy" id="1274353"/>
    <lineage>
        <taxon>Bacteria</taxon>
        <taxon>Bacillati</taxon>
        <taxon>Bacillota</taxon>
        <taxon>Bacilli</taxon>
        <taxon>Bacillales</taxon>
        <taxon>Bacillaceae</taxon>
        <taxon>Siminovitchia</taxon>
    </lineage>
</organism>
<evidence type="ECO:0000256" key="4">
    <source>
        <dbReference type="ARBA" id="ARBA00022741"/>
    </source>
</evidence>
<keyword evidence="6" id="KW-0028">Amino-acid biosynthesis</keyword>
<dbReference type="CDD" id="cd00712">
    <property type="entry name" value="AsnB"/>
    <property type="match status" value="1"/>
</dbReference>
<evidence type="ECO:0000313" key="10">
    <source>
        <dbReference type="EMBL" id="MFD1707978.1"/>
    </source>
</evidence>
<dbReference type="Pfam" id="PF00733">
    <property type="entry name" value="Asn_synthase"/>
    <property type="match status" value="1"/>
</dbReference>
<comment type="catalytic activity">
    <reaction evidence="8">
        <text>L-aspartate + L-glutamine + ATP + H2O = L-asparagine + L-glutamate + AMP + diphosphate + H(+)</text>
        <dbReference type="Rhea" id="RHEA:12228"/>
        <dbReference type="ChEBI" id="CHEBI:15377"/>
        <dbReference type="ChEBI" id="CHEBI:15378"/>
        <dbReference type="ChEBI" id="CHEBI:29985"/>
        <dbReference type="ChEBI" id="CHEBI:29991"/>
        <dbReference type="ChEBI" id="CHEBI:30616"/>
        <dbReference type="ChEBI" id="CHEBI:33019"/>
        <dbReference type="ChEBI" id="CHEBI:58048"/>
        <dbReference type="ChEBI" id="CHEBI:58359"/>
        <dbReference type="ChEBI" id="CHEBI:456215"/>
        <dbReference type="EC" id="6.3.5.4"/>
    </reaction>
</comment>
<dbReference type="Proteomes" id="UP001597301">
    <property type="component" value="Unassembled WGS sequence"/>
</dbReference>
<evidence type="ECO:0000256" key="3">
    <source>
        <dbReference type="ARBA" id="ARBA00012737"/>
    </source>
</evidence>
<evidence type="ECO:0000256" key="8">
    <source>
        <dbReference type="ARBA" id="ARBA00048741"/>
    </source>
</evidence>
<keyword evidence="7" id="KW-0315">Glutamine amidotransferase</keyword>
<dbReference type="PANTHER" id="PTHR43284:SF1">
    <property type="entry name" value="ASPARAGINE SYNTHETASE"/>
    <property type="match status" value="1"/>
</dbReference>
<evidence type="ECO:0000259" key="9">
    <source>
        <dbReference type="PROSITE" id="PS51278"/>
    </source>
</evidence>
<dbReference type="Gene3D" id="3.60.20.10">
    <property type="entry name" value="Glutamine Phosphoribosylpyrophosphate, subunit 1, domain 1"/>
    <property type="match status" value="1"/>
</dbReference>
<accession>A0ABW4KLB5</accession>
<evidence type="ECO:0000256" key="7">
    <source>
        <dbReference type="ARBA" id="ARBA00022962"/>
    </source>
</evidence>
<dbReference type="InterPro" id="IPR017932">
    <property type="entry name" value="GATase_2_dom"/>
</dbReference>
<dbReference type="InterPro" id="IPR001962">
    <property type="entry name" value="Asn_synthase"/>
</dbReference>
<dbReference type="PIRSF" id="PIRSF001589">
    <property type="entry name" value="Asn_synthetase_glu-h"/>
    <property type="match status" value="1"/>
</dbReference>
<evidence type="ECO:0000256" key="2">
    <source>
        <dbReference type="ARBA" id="ARBA00005752"/>
    </source>
</evidence>
<dbReference type="InterPro" id="IPR051786">
    <property type="entry name" value="ASN_synthetase/amidase"/>
</dbReference>
<keyword evidence="4" id="KW-0547">Nucleotide-binding</keyword>
<dbReference type="InterPro" id="IPR033738">
    <property type="entry name" value="AsnB_N"/>
</dbReference>
<protein>
    <recommendedName>
        <fullName evidence="3">asparagine synthase (glutamine-hydrolyzing)</fullName>
        <ecNumber evidence="3">6.3.5.4</ecNumber>
    </recommendedName>
</protein>
<dbReference type="PROSITE" id="PS51278">
    <property type="entry name" value="GATASE_TYPE_2"/>
    <property type="match status" value="1"/>
</dbReference>
<dbReference type="RefSeq" id="WP_380774863.1">
    <property type="nucleotide sequence ID" value="NZ_JBHUEO010000053.1"/>
</dbReference>
<evidence type="ECO:0000256" key="6">
    <source>
        <dbReference type="ARBA" id="ARBA00022888"/>
    </source>
</evidence>
<evidence type="ECO:0000256" key="5">
    <source>
        <dbReference type="ARBA" id="ARBA00022840"/>
    </source>
</evidence>
<dbReference type="PANTHER" id="PTHR43284">
    <property type="entry name" value="ASPARAGINE SYNTHETASE (GLUTAMINE-HYDROLYZING)"/>
    <property type="match status" value="1"/>
</dbReference>
<feature type="domain" description="Glutamine amidotransferase type-2" evidence="9">
    <location>
        <begin position="2"/>
        <end position="217"/>
    </location>
</feature>
<dbReference type="SUPFAM" id="SSF56235">
    <property type="entry name" value="N-terminal nucleophile aminohydrolases (Ntn hydrolases)"/>
    <property type="match status" value="1"/>
</dbReference>
<gene>
    <name evidence="10" type="ORF">ACFSCZ_14735</name>
</gene>